<gene>
    <name evidence="1" type="ORF">UFOVP71_230</name>
</gene>
<organism evidence="1">
    <name type="scientific">uncultured Caudovirales phage</name>
    <dbReference type="NCBI Taxonomy" id="2100421"/>
    <lineage>
        <taxon>Viruses</taxon>
        <taxon>Duplodnaviria</taxon>
        <taxon>Heunggongvirae</taxon>
        <taxon>Uroviricota</taxon>
        <taxon>Caudoviricetes</taxon>
        <taxon>Peduoviridae</taxon>
        <taxon>Maltschvirus</taxon>
        <taxon>Maltschvirus maltsch</taxon>
    </lineage>
</organism>
<reference evidence="1" key="1">
    <citation type="submission" date="2020-05" db="EMBL/GenBank/DDBJ databases">
        <authorList>
            <person name="Chiriac C."/>
            <person name="Salcher M."/>
            <person name="Ghai R."/>
            <person name="Kavagutti S V."/>
        </authorList>
    </citation>
    <scope>NUCLEOTIDE SEQUENCE</scope>
</reference>
<accession>A0A6J5TA28</accession>
<protein>
    <submittedName>
        <fullName evidence="1">Uncharacterized protein</fullName>
    </submittedName>
</protein>
<dbReference type="EMBL" id="LR797824">
    <property type="protein sequence ID" value="CAB4241692.1"/>
    <property type="molecule type" value="Genomic_DNA"/>
</dbReference>
<proteinExistence type="predicted"/>
<sequence>MLTITTKMVRPSTSVEFFVDDAFEQHRAEAYVNTGKLVQVSDATTDDGLIRTVVNQWTTRLDFTGWMADPVVVAYQAARRTYNASHGIVKTDEFEFVASEGDLPPSV</sequence>
<name>A0A6J5TA28_9CAUD</name>
<evidence type="ECO:0000313" key="1">
    <source>
        <dbReference type="EMBL" id="CAB4241692.1"/>
    </source>
</evidence>